<organism evidence="1 2">
    <name type="scientific">Trapa natans</name>
    <name type="common">Water chestnut</name>
    <dbReference type="NCBI Taxonomy" id="22666"/>
    <lineage>
        <taxon>Eukaryota</taxon>
        <taxon>Viridiplantae</taxon>
        <taxon>Streptophyta</taxon>
        <taxon>Embryophyta</taxon>
        <taxon>Tracheophyta</taxon>
        <taxon>Spermatophyta</taxon>
        <taxon>Magnoliopsida</taxon>
        <taxon>eudicotyledons</taxon>
        <taxon>Gunneridae</taxon>
        <taxon>Pentapetalae</taxon>
        <taxon>rosids</taxon>
        <taxon>malvids</taxon>
        <taxon>Myrtales</taxon>
        <taxon>Lythraceae</taxon>
        <taxon>Trapa</taxon>
    </lineage>
</organism>
<keyword evidence="2" id="KW-1185">Reference proteome</keyword>
<dbReference type="EMBL" id="JAXQNO010000019">
    <property type="protein sequence ID" value="KAK4774874.1"/>
    <property type="molecule type" value="Genomic_DNA"/>
</dbReference>
<evidence type="ECO:0000313" key="1">
    <source>
        <dbReference type="EMBL" id="KAK4774874.1"/>
    </source>
</evidence>
<gene>
    <name evidence="1" type="ORF">SAY86_009809</name>
</gene>
<name>A0AAN7QQ03_TRANT</name>
<comment type="caution">
    <text evidence="1">The sequence shown here is derived from an EMBL/GenBank/DDBJ whole genome shotgun (WGS) entry which is preliminary data.</text>
</comment>
<protein>
    <submittedName>
        <fullName evidence="1">Uncharacterized protein</fullName>
    </submittedName>
</protein>
<proteinExistence type="predicted"/>
<reference evidence="1 2" key="1">
    <citation type="journal article" date="2023" name="Hortic Res">
        <title>Pangenome of water caltrop reveals structural variations and asymmetric subgenome divergence after allopolyploidization.</title>
        <authorList>
            <person name="Zhang X."/>
            <person name="Chen Y."/>
            <person name="Wang L."/>
            <person name="Yuan Y."/>
            <person name="Fang M."/>
            <person name="Shi L."/>
            <person name="Lu R."/>
            <person name="Comes H.P."/>
            <person name="Ma Y."/>
            <person name="Chen Y."/>
            <person name="Huang G."/>
            <person name="Zhou Y."/>
            <person name="Zheng Z."/>
            <person name="Qiu Y."/>
        </authorList>
    </citation>
    <scope>NUCLEOTIDE SEQUENCE [LARGE SCALE GENOMIC DNA]</scope>
    <source>
        <strain evidence="1">F231</strain>
    </source>
</reference>
<sequence length="81" mass="9364">MQRIHGGEKRRDFPGLRILRDILSCRIPQPHFRASIRCILNAVLPRENITMCKSSPYQMTGNNPLDYGDCLFEQLVGTLYQ</sequence>
<dbReference type="AlphaFoldDB" id="A0AAN7QQ03"/>
<accession>A0AAN7QQ03</accession>
<dbReference type="Proteomes" id="UP001346149">
    <property type="component" value="Unassembled WGS sequence"/>
</dbReference>
<evidence type="ECO:0000313" key="2">
    <source>
        <dbReference type="Proteomes" id="UP001346149"/>
    </source>
</evidence>